<dbReference type="SUPFAM" id="SSF100950">
    <property type="entry name" value="NagB/RpiA/CoA transferase-like"/>
    <property type="match status" value="1"/>
</dbReference>
<keyword evidence="4" id="KW-1185">Reference proteome</keyword>
<name>A0ABW2C2F7_9PSEU</name>
<dbReference type="PANTHER" id="PTHR43293:SF3">
    <property type="entry name" value="CHOLESTEROL RING-CLEAVING HYDROLASE IPDB SUBUNIT"/>
    <property type="match status" value="1"/>
</dbReference>
<protein>
    <submittedName>
        <fullName evidence="3">CoA-transferase subunit beta</fullName>
    </submittedName>
</protein>
<dbReference type="Pfam" id="PF01144">
    <property type="entry name" value="CoA_trans"/>
    <property type="match status" value="1"/>
</dbReference>
<feature type="region of interest" description="Disordered" evidence="2">
    <location>
        <begin position="1"/>
        <end position="35"/>
    </location>
</feature>
<accession>A0ABW2C2F7</accession>
<reference evidence="4" key="1">
    <citation type="journal article" date="2019" name="Int. J. Syst. Evol. Microbiol.">
        <title>The Global Catalogue of Microorganisms (GCM) 10K type strain sequencing project: providing services to taxonomists for standard genome sequencing and annotation.</title>
        <authorList>
            <consortium name="The Broad Institute Genomics Platform"/>
            <consortium name="The Broad Institute Genome Sequencing Center for Infectious Disease"/>
            <person name="Wu L."/>
            <person name="Ma J."/>
        </authorList>
    </citation>
    <scope>NUCLEOTIDE SEQUENCE [LARGE SCALE GENOMIC DNA]</scope>
    <source>
        <strain evidence="4">KCTC 32255</strain>
    </source>
</reference>
<dbReference type="InterPro" id="IPR004165">
    <property type="entry name" value="CoA_trans_fam_I"/>
</dbReference>
<dbReference type="Proteomes" id="UP001596337">
    <property type="component" value="Unassembled WGS sequence"/>
</dbReference>
<proteinExistence type="inferred from homology"/>
<comment type="similarity">
    <text evidence="1">Belongs to the 3-oxoacid CoA-transferase subunit B family.</text>
</comment>
<evidence type="ECO:0000256" key="1">
    <source>
        <dbReference type="ARBA" id="ARBA00007047"/>
    </source>
</evidence>
<dbReference type="Gene3D" id="3.40.1080.10">
    <property type="entry name" value="Glutaconate Coenzyme A-transferase"/>
    <property type="match status" value="1"/>
</dbReference>
<evidence type="ECO:0000256" key="2">
    <source>
        <dbReference type="SAM" id="MobiDB-lite"/>
    </source>
</evidence>
<dbReference type="PANTHER" id="PTHR43293">
    <property type="entry name" value="ACETATE COA-TRANSFERASE YDIF"/>
    <property type="match status" value="1"/>
</dbReference>
<gene>
    <name evidence="3" type="ORF">ACFQGD_17565</name>
</gene>
<dbReference type="EMBL" id="JBHSXX010000001">
    <property type="protein sequence ID" value="MFC6868954.1"/>
    <property type="molecule type" value="Genomic_DNA"/>
</dbReference>
<evidence type="ECO:0000313" key="4">
    <source>
        <dbReference type="Proteomes" id="UP001596337"/>
    </source>
</evidence>
<organism evidence="3 4">
    <name type="scientific">Haloechinothrix salitolerans</name>
    <dbReference type="NCBI Taxonomy" id="926830"/>
    <lineage>
        <taxon>Bacteria</taxon>
        <taxon>Bacillati</taxon>
        <taxon>Actinomycetota</taxon>
        <taxon>Actinomycetes</taxon>
        <taxon>Pseudonocardiales</taxon>
        <taxon>Pseudonocardiaceae</taxon>
        <taxon>Haloechinothrix</taxon>
    </lineage>
</organism>
<dbReference type="SMART" id="SM00882">
    <property type="entry name" value="CoA_trans"/>
    <property type="match status" value="1"/>
</dbReference>
<dbReference type="RefSeq" id="WP_345403096.1">
    <property type="nucleotide sequence ID" value="NZ_BAABLA010000113.1"/>
</dbReference>
<dbReference type="InterPro" id="IPR037171">
    <property type="entry name" value="NagB/RpiA_transferase-like"/>
</dbReference>
<sequence>MSAARRHESSAQSAARRHESSAQSAARRHESSAPGTKGFSIDEWFVVALARTIRDREVVFHGFGSPCAQVAMHLARKTSARDMLLVEGATYAVNPDPPFIPPTGNDESLQRGAAYRMRFEEFFDAALRGDVDRMFLSGGQIDGYGSTNVTAIGPLDAPKVKLGGGGGGCNLSATIKQLTLWTTRHRSGRTLVADCDFVTDLGHRTREGTRAELGFTGGGPEWLVTELGIFDYDEDGHARLRRVFPDIDVDTVRAATGFELRVAADLRPVDPPSAAEIAAVRGIDPLGVRRSEFSPDELRRTFTHGSRASCAC</sequence>
<evidence type="ECO:0000313" key="3">
    <source>
        <dbReference type="EMBL" id="MFC6868954.1"/>
    </source>
</evidence>
<comment type="caution">
    <text evidence="3">The sequence shown here is derived from an EMBL/GenBank/DDBJ whole genome shotgun (WGS) entry which is preliminary data.</text>
</comment>